<keyword evidence="3" id="KW-1185">Reference proteome</keyword>
<feature type="compositionally biased region" description="Polar residues" evidence="1">
    <location>
        <begin position="9"/>
        <end position="19"/>
    </location>
</feature>
<comment type="caution">
    <text evidence="2">The sequence shown here is derived from an EMBL/GenBank/DDBJ whole genome shotgun (WGS) entry which is preliminary data.</text>
</comment>
<gene>
    <name evidence="2" type="ORF">PR048_005323</name>
</gene>
<evidence type="ECO:0000313" key="3">
    <source>
        <dbReference type="Proteomes" id="UP001159363"/>
    </source>
</evidence>
<sequence>MLTLWSRPAQCTSGSNTRDITVAPCMYTPSHKMSRESLHPFPTTINTRLQVERDASTINQPVKEMKAETSLLPTLSLRMHADDKTYVPHHPNRSQTPSAKAHEEQSFSRVCNLIPPRRVGPRSPALAQQREVSQQAAPRGGGSCETALALFPPGRVPRLVNNKASVPSEQQQDHRGNVWAGDRLAAPREHQGDLISTTSSSLMPPRRRLAPIGTLFPVPCCLLLWCLLARNTPGLHVVLVASCNSFEALPAGHGRFSPGRRRQLISGLVRHKLLRTYLVLKVQALGTTLFALRRDFSHCFLQQCRLAPHFNSIVSFTDEATFKRDTNSHVTATTAIQDRFSVHIWVDIVCDHLIGPYLMPQRLTGHNYCKFLPFTLPDFLEDVPHVVQKRM</sequence>
<proteinExistence type="predicted"/>
<accession>A0ABQ9I7V0</accession>
<name>A0ABQ9I7V0_9NEOP</name>
<dbReference type="EMBL" id="JARBHB010000002">
    <property type="protein sequence ID" value="KAJ8892742.1"/>
    <property type="molecule type" value="Genomic_DNA"/>
</dbReference>
<dbReference type="PANTHER" id="PTHR47326">
    <property type="entry name" value="TRANSPOSABLE ELEMENT TC3 TRANSPOSASE-LIKE PROTEIN"/>
    <property type="match status" value="1"/>
</dbReference>
<organism evidence="2 3">
    <name type="scientific">Dryococelus australis</name>
    <dbReference type="NCBI Taxonomy" id="614101"/>
    <lineage>
        <taxon>Eukaryota</taxon>
        <taxon>Metazoa</taxon>
        <taxon>Ecdysozoa</taxon>
        <taxon>Arthropoda</taxon>
        <taxon>Hexapoda</taxon>
        <taxon>Insecta</taxon>
        <taxon>Pterygota</taxon>
        <taxon>Neoptera</taxon>
        <taxon>Polyneoptera</taxon>
        <taxon>Phasmatodea</taxon>
        <taxon>Verophasmatodea</taxon>
        <taxon>Anareolatae</taxon>
        <taxon>Phasmatidae</taxon>
        <taxon>Eurycanthinae</taxon>
        <taxon>Dryococelus</taxon>
    </lineage>
</organism>
<evidence type="ECO:0000256" key="1">
    <source>
        <dbReference type="SAM" id="MobiDB-lite"/>
    </source>
</evidence>
<protein>
    <submittedName>
        <fullName evidence="2">Uncharacterized protein</fullName>
    </submittedName>
</protein>
<dbReference type="PANTHER" id="PTHR47326:SF1">
    <property type="entry name" value="HTH PSQ-TYPE DOMAIN-CONTAINING PROTEIN"/>
    <property type="match status" value="1"/>
</dbReference>
<evidence type="ECO:0000313" key="2">
    <source>
        <dbReference type="EMBL" id="KAJ8892742.1"/>
    </source>
</evidence>
<feature type="region of interest" description="Disordered" evidence="1">
    <location>
        <begin position="1"/>
        <end position="20"/>
    </location>
</feature>
<reference evidence="2 3" key="1">
    <citation type="submission" date="2023-02" db="EMBL/GenBank/DDBJ databases">
        <title>LHISI_Scaffold_Assembly.</title>
        <authorList>
            <person name="Stuart O.P."/>
            <person name="Cleave R."/>
            <person name="Magrath M.J.L."/>
            <person name="Mikheyev A.S."/>
        </authorList>
    </citation>
    <scope>NUCLEOTIDE SEQUENCE [LARGE SCALE GENOMIC DNA]</scope>
    <source>
        <strain evidence="2">Daus_M_001</strain>
        <tissue evidence="2">Leg muscle</tissue>
    </source>
</reference>
<dbReference type="Proteomes" id="UP001159363">
    <property type="component" value="Chromosome 2"/>
</dbReference>